<sequence>MEPDPGHRRDDEELRLAKEGARDFAFNPNEVVPIPSARRGRATSRVAQVSLIVGAVVAAALIGVLLFAALS</sequence>
<organism evidence="2 3">
    <name type="scientific">Occultella aeris</name>
    <dbReference type="NCBI Taxonomy" id="2761496"/>
    <lineage>
        <taxon>Bacteria</taxon>
        <taxon>Bacillati</taxon>
        <taxon>Actinomycetota</taxon>
        <taxon>Actinomycetes</taxon>
        <taxon>Micrococcales</taxon>
        <taxon>Ruaniaceae</taxon>
        <taxon>Occultella</taxon>
    </lineage>
</organism>
<dbReference type="RefSeq" id="WP_156740281.1">
    <property type="nucleotide sequence ID" value="NZ_CACRYJ010000018.1"/>
</dbReference>
<dbReference type="Proteomes" id="UP000419743">
    <property type="component" value="Unassembled WGS sequence"/>
</dbReference>
<keyword evidence="1" id="KW-0472">Membrane</keyword>
<name>A0A7M4DH57_9MICO</name>
<proteinExistence type="predicted"/>
<evidence type="ECO:0000256" key="1">
    <source>
        <dbReference type="SAM" id="Phobius"/>
    </source>
</evidence>
<protein>
    <submittedName>
        <fullName evidence="2">Uncharacterized protein</fullName>
    </submittedName>
</protein>
<keyword evidence="1" id="KW-0812">Transmembrane</keyword>
<dbReference type="AlphaFoldDB" id="A0A7M4DH57"/>
<keyword evidence="3" id="KW-1185">Reference proteome</keyword>
<evidence type="ECO:0000313" key="3">
    <source>
        <dbReference type="Proteomes" id="UP000419743"/>
    </source>
</evidence>
<feature type="transmembrane region" description="Helical" evidence="1">
    <location>
        <begin position="46"/>
        <end position="70"/>
    </location>
</feature>
<accession>A0A7M4DH57</accession>
<comment type="caution">
    <text evidence="2">The sequence shown here is derived from an EMBL/GenBank/DDBJ whole genome shotgun (WGS) entry which is preliminary data.</text>
</comment>
<gene>
    <name evidence="2" type="ORF">HALOF300_01454</name>
</gene>
<dbReference type="EMBL" id="CACRYJ010000018">
    <property type="protein sequence ID" value="VZO36250.1"/>
    <property type="molecule type" value="Genomic_DNA"/>
</dbReference>
<reference evidence="2 3" key="1">
    <citation type="submission" date="2019-11" db="EMBL/GenBank/DDBJ databases">
        <authorList>
            <person name="Criscuolo A."/>
        </authorList>
    </citation>
    <scope>NUCLEOTIDE SEQUENCE [LARGE SCALE GENOMIC DNA]</scope>
    <source>
        <strain evidence="2">CIP111667</strain>
    </source>
</reference>
<keyword evidence="1" id="KW-1133">Transmembrane helix</keyword>
<evidence type="ECO:0000313" key="2">
    <source>
        <dbReference type="EMBL" id="VZO36250.1"/>
    </source>
</evidence>